<feature type="binding site" evidence="9">
    <location>
        <begin position="82"/>
        <end position="85"/>
    </location>
    <ligand>
        <name>substrate</name>
    </ligand>
</feature>
<comment type="catalytic activity">
    <reaction evidence="1 10">
        <text>4-hydroxy-4-methyl-2-oxoglutarate = 2 pyruvate</text>
        <dbReference type="Rhea" id="RHEA:22748"/>
        <dbReference type="ChEBI" id="CHEBI:15361"/>
        <dbReference type="ChEBI" id="CHEBI:58276"/>
        <dbReference type="EC" id="4.1.3.17"/>
    </reaction>
</comment>
<dbReference type="GO" id="GO:0051252">
    <property type="term" value="P:regulation of RNA metabolic process"/>
    <property type="evidence" value="ECO:0007669"/>
    <property type="project" value="InterPro"/>
</dbReference>
<proteinExistence type="inferred from homology"/>
<evidence type="ECO:0000256" key="10">
    <source>
        <dbReference type="RuleBase" id="RU004338"/>
    </source>
</evidence>
<comment type="subunit">
    <text evidence="4 10">Homotrimer.</text>
</comment>
<evidence type="ECO:0000313" key="12">
    <source>
        <dbReference type="Proteomes" id="UP000622580"/>
    </source>
</evidence>
<dbReference type="InterPro" id="IPR010203">
    <property type="entry name" value="RraA"/>
</dbReference>
<comment type="function">
    <text evidence="7 10">Catalyzes the aldol cleavage of 4-hydroxy-4-methyl-2-oxoglutarate (HMG) into 2 molecules of pyruvate. Also contains a secondary oxaloacetate (OAA) decarboxylase activity due to the common pyruvate enolate transition state formed following C-C bond cleavage in the retro-aldol and decarboxylation reactions.</text>
</comment>
<reference evidence="11" key="1">
    <citation type="submission" date="2021-04" db="EMBL/GenBank/DDBJ databases">
        <title>Draft genome assembly of strain Phenylobacterium sp. 20VBR1 using MiniION and Illumina platforms.</title>
        <authorList>
            <person name="Thomas F.A."/>
            <person name="Krishnan K.P."/>
            <person name="Sinha R.K."/>
        </authorList>
    </citation>
    <scope>NUCLEOTIDE SEQUENCE</scope>
    <source>
        <strain evidence="11">20VBR1</strain>
    </source>
</reference>
<dbReference type="Proteomes" id="UP000622580">
    <property type="component" value="Unassembled WGS sequence"/>
</dbReference>
<evidence type="ECO:0000256" key="5">
    <source>
        <dbReference type="ARBA" id="ARBA00022723"/>
    </source>
</evidence>
<accession>A0A941HXU7</accession>
<dbReference type="AlphaFoldDB" id="A0A941HXU7"/>
<dbReference type="EMBL" id="JAGSGD010000002">
    <property type="protein sequence ID" value="MBR7621466.1"/>
    <property type="molecule type" value="Genomic_DNA"/>
</dbReference>
<dbReference type="InterPro" id="IPR005493">
    <property type="entry name" value="RraA/RraA-like"/>
</dbReference>
<dbReference type="GO" id="GO:0046872">
    <property type="term" value="F:metal ion binding"/>
    <property type="evidence" value="ECO:0007669"/>
    <property type="project" value="UniProtKB-KW"/>
</dbReference>
<dbReference type="NCBIfam" id="TIGR01935">
    <property type="entry name" value="NOT-MenG"/>
    <property type="match status" value="1"/>
</dbReference>
<keyword evidence="6 10" id="KW-0456">Lyase</keyword>
<comment type="cofactor">
    <cofactor evidence="9">
        <name>Mg(2+)</name>
        <dbReference type="ChEBI" id="CHEBI:18420"/>
    </cofactor>
</comment>
<feature type="binding site" evidence="9">
    <location>
        <position position="105"/>
    </location>
    <ligand>
        <name>Mg(2+)</name>
        <dbReference type="ChEBI" id="CHEBI:18420"/>
    </ligand>
</feature>
<organism evidence="11 12">
    <name type="scientific">Phenylobacterium glaciei</name>
    <dbReference type="NCBI Taxonomy" id="2803784"/>
    <lineage>
        <taxon>Bacteria</taxon>
        <taxon>Pseudomonadati</taxon>
        <taxon>Pseudomonadota</taxon>
        <taxon>Alphaproteobacteria</taxon>
        <taxon>Caulobacterales</taxon>
        <taxon>Caulobacteraceae</taxon>
        <taxon>Phenylobacterium</taxon>
    </lineage>
</organism>
<dbReference type="InterPro" id="IPR036704">
    <property type="entry name" value="RraA/RraA-like_sf"/>
</dbReference>
<dbReference type="EC" id="4.1.1.112" evidence="10"/>
<dbReference type="PANTHER" id="PTHR33254">
    <property type="entry name" value="4-HYDROXY-4-METHYL-2-OXOGLUTARATE ALDOLASE 3-RELATED"/>
    <property type="match status" value="1"/>
</dbReference>
<feature type="binding site" evidence="9">
    <location>
        <position position="104"/>
    </location>
    <ligand>
        <name>substrate</name>
    </ligand>
</feature>
<gene>
    <name evidence="11" type="primary">rraA</name>
    <name evidence="11" type="ORF">JKL49_18895</name>
</gene>
<dbReference type="GO" id="GO:0047443">
    <property type="term" value="F:4-hydroxy-4-methyl-2-oxoglutarate aldolase activity"/>
    <property type="evidence" value="ECO:0007669"/>
    <property type="project" value="UniProtKB-EC"/>
</dbReference>
<dbReference type="GO" id="GO:0008948">
    <property type="term" value="F:oxaloacetate decarboxylase activity"/>
    <property type="evidence" value="ECO:0007669"/>
    <property type="project" value="UniProtKB-EC"/>
</dbReference>
<comment type="catalytic activity">
    <reaction evidence="8 10">
        <text>oxaloacetate + H(+) = pyruvate + CO2</text>
        <dbReference type="Rhea" id="RHEA:15641"/>
        <dbReference type="ChEBI" id="CHEBI:15361"/>
        <dbReference type="ChEBI" id="CHEBI:15378"/>
        <dbReference type="ChEBI" id="CHEBI:16452"/>
        <dbReference type="ChEBI" id="CHEBI:16526"/>
        <dbReference type="EC" id="4.1.1.112"/>
    </reaction>
</comment>
<dbReference type="GO" id="GO:0008428">
    <property type="term" value="F:ribonuclease inhibitor activity"/>
    <property type="evidence" value="ECO:0007669"/>
    <property type="project" value="InterPro"/>
</dbReference>
<comment type="similarity">
    <text evidence="3 10">Belongs to the class II aldolase/RraA-like family.</text>
</comment>
<comment type="caution">
    <text evidence="11">The sequence shown here is derived from an EMBL/GenBank/DDBJ whole genome shotgun (WGS) entry which is preliminary data.</text>
</comment>
<evidence type="ECO:0000256" key="4">
    <source>
        <dbReference type="ARBA" id="ARBA00011233"/>
    </source>
</evidence>
<evidence type="ECO:0000256" key="2">
    <source>
        <dbReference type="ARBA" id="ARBA00001968"/>
    </source>
</evidence>
<keyword evidence="12" id="KW-1185">Reference proteome</keyword>
<name>A0A941HXU7_9CAUL</name>
<dbReference type="PANTHER" id="PTHR33254:SF4">
    <property type="entry name" value="4-HYDROXY-4-METHYL-2-OXOGLUTARATE ALDOLASE 3-RELATED"/>
    <property type="match status" value="1"/>
</dbReference>
<keyword evidence="5 9" id="KW-0479">Metal-binding</keyword>
<keyword evidence="9" id="KW-0460">Magnesium</keyword>
<evidence type="ECO:0000256" key="7">
    <source>
        <dbReference type="ARBA" id="ARBA00025046"/>
    </source>
</evidence>
<dbReference type="RefSeq" id="WP_215342952.1">
    <property type="nucleotide sequence ID" value="NZ_JAGSGD010000002.1"/>
</dbReference>
<sequence length="165" mass="17117">MNNPAQKPAKSVADLCDDHEDEVEVCLVQFRDYGGRKAFSGPIRTVRCREDNSLVKATLAEPGEGCVLVVDGGGSLAMALVGDMLAAGGVKNGWAGIVVYGAVRDTPILETLDIGIKALGSVPIRSVKRGDGVVDTPVAFGGVVFLPGDVLHADPDGVVVLAFED</sequence>
<evidence type="ECO:0000256" key="8">
    <source>
        <dbReference type="ARBA" id="ARBA00047973"/>
    </source>
</evidence>
<evidence type="ECO:0000256" key="6">
    <source>
        <dbReference type="ARBA" id="ARBA00023239"/>
    </source>
</evidence>
<dbReference type="SUPFAM" id="SSF89562">
    <property type="entry name" value="RraA-like"/>
    <property type="match status" value="1"/>
</dbReference>
<dbReference type="Gene3D" id="3.50.30.40">
    <property type="entry name" value="Ribonuclease E inhibitor RraA/RraA-like"/>
    <property type="match status" value="1"/>
</dbReference>
<dbReference type="Pfam" id="PF03737">
    <property type="entry name" value="RraA-like"/>
    <property type="match status" value="1"/>
</dbReference>
<dbReference type="EC" id="4.1.3.17" evidence="10"/>
<evidence type="ECO:0000313" key="11">
    <source>
        <dbReference type="EMBL" id="MBR7621466.1"/>
    </source>
</evidence>
<comment type="cofactor">
    <cofactor evidence="2 10">
        <name>a divalent metal cation</name>
        <dbReference type="ChEBI" id="CHEBI:60240"/>
    </cofactor>
</comment>
<evidence type="ECO:0000256" key="9">
    <source>
        <dbReference type="PIRSR" id="PIRSR605493-1"/>
    </source>
</evidence>
<evidence type="ECO:0000256" key="1">
    <source>
        <dbReference type="ARBA" id="ARBA00001342"/>
    </source>
</evidence>
<dbReference type="NCBIfam" id="NF006875">
    <property type="entry name" value="PRK09372.1"/>
    <property type="match status" value="1"/>
</dbReference>
<protein>
    <recommendedName>
        <fullName evidence="10">4-hydroxy-4-methyl-2-oxoglutarate aldolase</fullName>
        <shortName evidence="10">HMG aldolase</shortName>
        <ecNumber evidence="10">4.1.1.112</ecNumber>
        <ecNumber evidence="10">4.1.3.17</ecNumber>
    </recommendedName>
    <alternativeName>
        <fullName evidence="10">Oxaloacetate decarboxylase</fullName>
    </alternativeName>
</protein>
<evidence type="ECO:0000256" key="3">
    <source>
        <dbReference type="ARBA" id="ARBA00008621"/>
    </source>
</evidence>
<dbReference type="CDD" id="cd16841">
    <property type="entry name" value="RraA_family"/>
    <property type="match status" value="1"/>
</dbReference>